<organism evidence="2 3">
    <name type="scientific">Larkinella terrae</name>
    <dbReference type="NCBI Taxonomy" id="2025311"/>
    <lineage>
        <taxon>Bacteria</taxon>
        <taxon>Pseudomonadati</taxon>
        <taxon>Bacteroidota</taxon>
        <taxon>Cytophagia</taxon>
        <taxon>Cytophagales</taxon>
        <taxon>Spirosomataceae</taxon>
        <taxon>Larkinella</taxon>
    </lineage>
</organism>
<dbReference type="Pfam" id="PF05368">
    <property type="entry name" value="NmrA"/>
    <property type="match status" value="1"/>
</dbReference>
<dbReference type="EMBL" id="WJXZ01000001">
    <property type="protein sequence ID" value="MRS60017.1"/>
    <property type="molecule type" value="Genomic_DNA"/>
</dbReference>
<name>A0A7K0EDW2_9BACT</name>
<protein>
    <submittedName>
        <fullName evidence="2">NAD(P)H-binding protein</fullName>
    </submittedName>
</protein>
<evidence type="ECO:0000313" key="2">
    <source>
        <dbReference type="EMBL" id="MRS60017.1"/>
    </source>
</evidence>
<keyword evidence="3" id="KW-1185">Reference proteome</keyword>
<dbReference type="Proteomes" id="UP000441754">
    <property type="component" value="Unassembled WGS sequence"/>
</dbReference>
<accession>A0A7K0EDW2</accession>
<dbReference type="OrthoDB" id="2149806at2"/>
<evidence type="ECO:0000259" key="1">
    <source>
        <dbReference type="Pfam" id="PF05368"/>
    </source>
</evidence>
<proteinExistence type="predicted"/>
<dbReference type="Gene3D" id="3.90.25.10">
    <property type="entry name" value="UDP-galactose 4-epimerase, domain 1"/>
    <property type="match status" value="1"/>
</dbReference>
<dbReference type="Gene3D" id="3.40.50.720">
    <property type="entry name" value="NAD(P)-binding Rossmann-like Domain"/>
    <property type="match status" value="1"/>
</dbReference>
<gene>
    <name evidence="2" type="ORF">GJJ30_01840</name>
</gene>
<dbReference type="InterPro" id="IPR036291">
    <property type="entry name" value="NAD(P)-bd_dom_sf"/>
</dbReference>
<reference evidence="2 3" key="1">
    <citation type="journal article" date="2018" name="Antonie Van Leeuwenhoek">
        <title>Larkinella terrae sp. nov., isolated from soil on Jeju Island, South Korea.</title>
        <authorList>
            <person name="Ten L.N."/>
            <person name="Jeon J."/>
            <person name="Park S.J."/>
            <person name="Park S."/>
            <person name="Lee S.Y."/>
            <person name="Kim M.K."/>
            <person name="Jung H.Y."/>
        </authorList>
    </citation>
    <scope>NUCLEOTIDE SEQUENCE [LARGE SCALE GENOMIC DNA]</scope>
    <source>
        <strain evidence="2 3">KCTC 52001</strain>
    </source>
</reference>
<evidence type="ECO:0000313" key="3">
    <source>
        <dbReference type="Proteomes" id="UP000441754"/>
    </source>
</evidence>
<dbReference type="InterPro" id="IPR008030">
    <property type="entry name" value="NmrA-like"/>
</dbReference>
<comment type="caution">
    <text evidence="2">The sequence shown here is derived from an EMBL/GenBank/DDBJ whole genome shotgun (WGS) entry which is preliminary data.</text>
</comment>
<dbReference type="PANTHER" id="PTHR43162:SF1">
    <property type="entry name" value="PRESTALK A DIFFERENTIATION PROTEIN A"/>
    <property type="match status" value="1"/>
</dbReference>
<dbReference type="RefSeq" id="WP_154172551.1">
    <property type="nucleotide sequence ID" value="NZ_WJXZ01000001.1"/>
</dbReference>
<dbReference type="InterPro" id="IPR051604">
    <property type="entry name" value="Ergot_Alk_Oxidoreductase"/>
</dbReference>
<dbReference type="PANTHER" id="PTHR43162">
    <property type="match status" value="1"/>
</dbReference>
<feature type="domain" description="NmrA-like" evidence="1">
    <location>
        <begin position="2"/>
        <end position="259"/>
    </location>
</feature>
<dbReference type="SUPFAM" id="SSF51735">
    <property type="entry name" value="NAD(P)-binding Rossmann-fold domains"/>
    <property type="match status" value="1"/>
</dbReference>
<dbReference type="AlphaFoldDB" id="A0A7K0EDW2"/>
<sequence>MKIIVTGSLGHISKPLTEELVQKGHDVTVISSNPEKRDAIQAMGATAAIGSVKDAGFLAGAFKGADAVYTMVPPVSYFDPNLDPIPYFRAIGTNYAEAIRQTGVKRVVNLSSWGAHLDHGNGGIAGAHHLEQILNELPDEVSLTHLRPTSFYYNLFSFIPAIKTAGIMAANYGGEDRTVLVAPSDIAAVVAEELETPAVGRSVRYVASDELTCNEVARILGEAIGQPDLQWIVVPAEQVLSRLETAGMPPRMARSLVELQAGHHSGLIAEDYYQNRPAVLGKVKTTEFAREFAAAFHQK</sequence>